<dbReference type="EMBL" id="JXTC01000603">
    <property type="protein sequence ID" value="PON43985.1"/>
    <property type="molecule type" value="Genomic_DNA"/>
</dbReference>
<dbReference type="Proteomes" id="UP000237000">
    <property type="component" value="Unassembled WGS sequence"/>
</dbReference>
<evidence type="ECO:0000313" key="2">
    <source>
        <dbReference type="EMBL" id="PON43985.1"/>
    </source>
</evidence>
<comment type="caution">
    <text evidence="2">The sequence shown here is derived from an EMBL/GenBank/DDBJ whole genome shotgun (WGS) entry which is preliminary data.</text>
</comment>
<organism evidence="2 3">
    <name type="scientific">Trema orientale</name>
    <name type="common">Charcoal tree</name>
    <name type="synonym">Celtis orientalis</name>
    <dbReference type="NCBI Taxonomy" id="63057"/>
    <lineage>
        <taxon>Eukaryota</taxon>
        <taxon>Viridiplantae</taxon>
        <taxon>Streptophyta</taxon>
        <taxon>Embryophyta</taxon>
        <taxon>Tracheophyta</taxon>
        <taxon>Spermatophyta</taxon>
        <taxon>Magnoliopsida</taxon>
        <taxon>eudicotyledons</taxon>
        <taxon>Gunneridae</taxon>
        <taxon>Pentapetalae</taxon>
        <taxon>rosids</taxon>
        <taxon>fabids</taxon>
        <taxon>Rosales</taxon>
        <taxon>Cannabaceae</taxon>
        <taxon>Trema</taxon>
    </lineage>
</organism>
<proteinExistence type="predicted"/>
<sequence>MNINNNQTKYAKVRILRKKKISKRVNLDSNLDKVAKSLSGSPGGSIDVDNTSKLQHLLGNPSSHNPSSTRRRNHPYSDGATFPGDLAGHGVGQPDLVTPVTPPHRDHRELSQYDCATYGGGHLLAALDPEADMAISIANDDEGLEPGSLTGPGLLLDGHDLHDLVLEAGAHEGIDDLVLLDGEGVEVDLLEG</sequence>
<reference evidence="3" key="1">
    <citation type="submission" date="2016-06" db="EMBL/GenBank/DDBJ databases">
        <title>Parallel loss of symbiosis genes in relatives of nitrogen-fixing non-legume Parasponia.</title>
        <authorList>
            <person name="Van Velzen R."/>
            <person name="Holmer R."/>
            <person name="Bu F."/>
            <person name="Rutten L."/>
            <person name="Van Zeijl A."/>
            <person name="Liu W."/>
            <person name="Santuari L."/>
            <person name="Cao Q."/>
            <person name="Sharma T."/>
            <person name="Shen D."/>
            <person name="Roswanjaya Y."/>
            <person name="Wardhani T."/>
            <person name="Kalhor M.S."/>
            <person name="Jansen J."/>
            <person name="Van den Hoogen J."/>
            <person name="Gungor B."/>
            <person name="Hartog M."/>
            <person name="Hontelez J."/>
            <person name="Verver J."/>
            <person name="Yang W.-C."/>
            <person name="Schijlen E."/>
            <person name="Repin R."/>
            <person name="Schilthuizen M."/>
            <person name="Schranz E."/>
            <person name="Heidstra R."/>
            <person name="Miyata K."/>
            <person name="Fedorova E."/>
            <person name="Kohlen W."/>
            <person name="Bisseling T."/>
            <person name="Smit S."/>
            <person name="Geurts R."/>
        </authorList>
    </citation>
    <scope>NUCLEOTIDE SEQUENCE [LARGE SCALE GENOMIC DNA]</scope>
    <source>
        <strain evidence="3">cv. RG33-2</strain>
    </source>
</reference>
<evidence type="ECO:0000256" key="1">
    <source>
        <dbReference type="SAM" id="MobiDB-lite"/>
    </source>
</evidence>
<accession>A0A2P5B5B9</accession>
<dbReference type="OrthoDB" id="7103709at2759"/>
<protein>
    <submittedName>
        <fullName evidence="2">Uncharacterized protein</fullName>
    </submittedName>
</protein>
<keyword evidence="3" id="KW-1185">Reference proteome</keyword>
<feature type="region of interest" description="Disordered" evidence="1">
    <location>
        <begin position="36"/>
        <end position="96"/>
    </location>
</feature>
<dbReference type="AlphaFoldDB" id="A0A2P5B5B9"/>
<gene>
    <name evidence="2" type="ORF">TorRG33x02_332190</name>
</gene>
<name>A0A2P5B5B9_TREOI</name>
<dbReference type="InParanoid" id="A0A2P5B5B9"/>
<feature type="compositionally biased region" description="Polar residues" evidence="1">
    <location>
        <begin position="48"/>
        <end position="68"/>
    </location>
</feature>
<evidence type="ECO:0000313" key="3">
    <source>
        <dbReference type="Proteomes" id="UP000237000"/>
    </source>
</evidence>